<reference evidence="2 3" key="1">
    <citation type="submission" date="2015-09" db="EMBL/GenBank/DDBJ databases">
        <authorList>
            <consortium name="Pathogen Informatics"/>
        </authorList>
    </citation>
    <scope>NUCLEOTIDE SEQUENCE [LARGE SCALE GENOMIC DNA]</scope>
    <source>
        <strain evidence="2 3">2789STDY5834876</strain>
    </source>
</reference>
<name>A0A174ITQ3_9FIRM</name>
<dbReference type="RefSeq" id="WP_050642581.1">
    <property type="nucleotide sequence ID" value="NZ_CABKUE010000009.1"/>
</dbReference>
<dbReference type="OrthoDB" id="1918132at2"/>
<accession>A0A174ITQ3</accession>
<dbReference type="AlphaFoldDB" id="A0A174ITQ3"/>
<evidence type="ECO:0000259" key="1">
    <source>
        <dbReference type="Pfam" id="PF18980"/>
    </source>
</evidence>
<dbReference type="STRING" id="39482.ERS852491_03625"/>
<feature type="domain" description="DUF5716" evidence="1">
    <location>
        <begin position="112"/>
        <end position="416"/>
    </location>
</feature>
<dbReference type="InterPro" id="IPR043770">
    <property type="entry name" value="DUF5716_C"/>
</dbReference>
<dbReference type="Pfam" id="PF18980">
    <property type="entry name" value="DUF5716_C"/>
    <property type="match status" value="1"/>
</dbReference>
<proteinExistence type="predicted"/>
<dbReference type="Proteomes" id="UP000095544">
    <property type="component" value="Unassembled WGS sequence"/>
</dbReference>
<sequence length="427" mass="49376">MGQGNIIGYEINDKTCQISFYNDQQLEPETLEVDSDNYQIPLIIGKLRDTWAYGKEAKRLVTIKEGFTVTRLLDKSLAGEKIEFGEETYDAVWLLSKFVQMSLQSFPQIEGIVFSVPELTEELAQLLRGIAVRMNIDKRHIFIQDYKESFCNYLFYQPKELWQYDAALFCCDRNEIKAFMLRRLKPGLGGGKTTFVTVDEVASAHMKELAAVYPVLNEDKAKEADSRFCKFIESVFDKRIVSSVFLTGEGFENNWYPTSLRVLCNGRRAFIGNNLYSKGACYTAYRKMFMHIEDPVYLSDTKLTDQITVNMRVDGQEMWYPIVSWGAHWYESNNQWEVLLEDMENIELHVESLVQGTLKTEVISLENFPKRGEYSMRLQIETLFLDEKTCKITVRDVGFGEFYLPTDFQEEKIIHLGGNDGKFNSLS</sequence>
<evidence type="ECO:0000313" key="2">
    <source>
        <dbReference type="EMBL" id="CUO88957.1"/>
    </source>
</evidence>
<gene>
    <name evidence="2" type="ORF">ERS852491_03625</name>
</gene>
<protein>
    <recommendedName>
        <fullName evidence="1">DUF5716 domain-containing protein</fullName>
    </recommendedName>
</protein>
<organism evidence="2 3">
    <name type="scientific">Faecalicatena contorta</name>
    <dbReference type="NCBI Taxonomy" id="39482"/>
    <lineage>
        <taxon>Bacteria</taxon>
        <taxon>Bacillati</taxon>
        <taxon>Bacillota</taxon>
        <taxon>Clostridia</taxon>
        <taxon>Lachnospirales</taxon>
        <taxon>Lachnospiraceae</taxon>
        <taxon>Faecalicatena</taxon>
    </lineage>
</organism>
<dbReference type="EMBL" id="CYZU01000041">
    <property type="protein sequence ID" value="CUO88957.1"/>
    <property type="molecule type" value="Genomic_DNA"/>
</dbReference>
<evidence type="ECO:0000313" key="3">
    <source>
        <dbReference type="Proteomes" id="UP000095544"/>
    </source>
</evidence>